<accession>A0A0U2YRF0</accession>
<evidence type="ECO:0000256" key="6">
    <source>
        <dbReference type="ARBA" id="ARBA00023239"/>
    </source>
</evidence>
<dbReference type="PANTHER" id="PTHR21272:SF3">
    <property type="entry name" value="CATABOLIC 3-DEHYDROQUINASE"/>
    <property type="match status" value="1"/>
</dbReference>
<dbReference type="NCBIfam" id="NF003806">
    <property type="entry name" value="PRK05395.1-3"/>
    <property type="match status" value="1"/>
</dbReference>
<feature type="binding site" evidence="7 9">
    <location>
        <position position="87"/>
    </location>
    <ligand>
        <name>substrate</name>
    </ligand>
</feature>
<comment type="function">
    <text evidence="7">Catalyzes a trans-dehydration via an enolate intermediate.</text>
</comment>
<dbReference type="EC" id="4.2.1.10" evidence="5 7"/>
<feature type="site" description="Transition state stabilizer" evidence="7 10">
    <location>
        <position position="17"/>
    </location>
</feature>
<comment type="subunit">
    <text evidence="4 7">Homododecamer.</text>
</comment>
<evidence type="ECO:0000256" key="7">
    <source>
        <dbReference type="HAMAP-Rule" id="MF_00169"/>
    </source>
</evidence>
<dbReference type="STRING" id="200991.AUC31_02385"/>
<keyword evidence="7" id="KW-0028">Amino-acid biosynthesis</keyword>
<gene>
    <name evidence="7" type="primary">aroQ</name>
    <name evidence="11" type="ORF">AUC31_02385</name>
</gene>
<protein>
    <recommendedName>
        <fullName evidence="5 7">3-dehydroquinate dehydratase</fullName>
        <shortName evidence="7">3-dehydroquinase</shortName>
        <ecNumber evidence="5 7">4.2.1.10</ecNumber>
    </recommendedName>
    <alternativeName>
        <fullName evidence="7">Type II DHQase</fullName>
    </alternativeName>
</protein>
<dbReference type="GO" id="GO:0008652">
    <property type="term" value="P:amino acid biosynthetic process"/>
    <property type="evidence" value="ECO:0007669"/>
    <property type="project" value="UniProtKB-KW"/>
</dbReference>
<evidence type="ECO:0000256" key="2">
    <source>
        <dbReference type="ARBA" id="ARBA00004902"/>
    </source>
</evidence>
<keyword evidence="12" id="KW-1185">Reference proteome</keyword>
<dbReference type="InterPro" id="IPR018509">
    <property type="entry name" value="DHquinase_II_CS"/>
</dbReference>
<dbReference type="InterPro" id="IPR036441">
    <property type="entry name" value="DHquinase_II_sf"/>
</dbReference>
<dbReference type="AlphaFoldDB" id="A0A0U2YRF0"/>
<dbReference type="NCBIfam" id="NF003805">
    <property type="entry name" value="PRK05395.1-2"/>
    <property type="match status" value="1"/>
</dbReference>
<feature type="binding site" evidence="7 9">
    <location>
        <position position="74"/>
    </location>
    <ligand>
        <name>substrate</name>
    </ligand>
</feature>
<feature type="binding site" evidence="7 9">
    <location>
        <position position="111"/>
    </location>
    <ligand>
        <name>substrate</name>
    </ligand>
</feature>
<evidence type="ECO:0000256" key="9">
    <source>
        <dbReference type="PIRSR" id="PIRSR001399-2"/>
    </source>
</evidence>
<dbReference type="GO" id="GO:0003855">
    <property type="term" value="F:3-dehydroquinate dehydratase activity"/>
    <property type="evidence" value="ECO:0007669"/>
    <property type="project" value="UniProtKB-UniRule"/>
</dbReference>
<evidence type="ECO:0000313" key="12">
    <source>
        <dbReference type="Proteomes" id="UP000067683"/>
    </source>
</evidence>
<feature type="active site" description="Proton acceptor" evidence="7 8">
    <location>
        <position position="22"/>
    </location>
</feature>
<evidence type="ECO:0000256" key="1">
    <source>
        <dbReference type="ARBA" id="ARBA00001864"/>
    </source>
</evidence>
<dbReference type="UniPathway" id="UPA00053">
    <property type="reaction ID" value="UER00086"/>
</dbReference>
<dbReference type="HAMAP" id="MF_00169">
    <property type="entry name" value="AroQ"/>
    <property type="match status" value="1"/>
</dbReference>
<sequence>MRVLVLNGPNLNRLGKREKQAYGSFTLQELEQELAEFAESEGFELICRQSNHEGELIDWIHGADDDAVSGIVLNAGAYTHTSIAIRDAIASVQVPVVEVHISNIHAREEFRHHSHIAPVAIGQIAGFGKDVYRLGLQSLLLRQQKG</sequence>
<dbReference type="RefSeq" id="WP_058380882.1">
    <property type="nucleotide sequence ID" value="NZ_CP013659.2"/>
</dbReference>
<dbReference type="NCBIfam" id="TIGR01088">
    <property type="entry name" value="aroQ"/>
    <property type="match status" value="1"/>
</dbReference>
<proteinExistence type="inferred from homology"/>
<dbReference type="Gene3D" id="3.40.50.9100">
    <property type="entry name" value="Dehydroquinase, class II"/>
    <property type="match status" value="1"/>
</dbReference>
<feature type="binding site" evidence="7 9">
    <location>
        <begin position="101"/>
        <end position="102"/>
    </location>
    <ligand>
        <name>substrate</name>
    </ligand>
</feature>
<keyword evidence="7" id="KW-0057">Aromatic amino acid biosynthesis</keyword>
<dbReference type="InterPro" id="IPR001874">
    <property type="entry name" value="DHquinase_II"/>
</dbReference>
<evidence type="ECO:0000256" key="8">
    <source>
        <dbReference type="PIRSR" id="PIRSR001399-1"/>
    </source>
</evidence>
<dbReference type="Pfam" id="PF01220">
    <property type="entry name" value="DHquinase_II"/>
    <property type="match status" value="1"/>
</dbReference>
<comment type="similarity">
    <text evidence="3 7">Belongs to the type-II 3-dehydroquinase family.</text>
</comment>
<dbReference type="Proteomes" id="UP000067683">
    <property type="component" value="Chromosome"/>
</dbReference>
<evidence type="ECO:0000313" key="11">
    <source>
        <dbReference type="EMBL" id="ALS74174.1"/>
    </source>
</evidence>
<comment type="catalytic activity">
    <reaction evidence="1 7">
        <text>3-dehydroquinate = 3-dehydroshikimate + H2O</text>
        <dbReference type="Rhea" id="RHEA:21096"/>
        <dbReference type="ChEBI" id="CHEBI:15377"/>
        <dbReference type="ChEBI" id="CHEBI:16630"/>
        <dbReference type="ChEBI" id="CHEBI:32364"/>
        <dbReference type="EC" id="4.2.1.10"/>
    </reaction>
</comment>
<dbReference type="PIRSF" id="PIRSF001399">
    <property type="entry name" value="DHquinase_II"/>
    <property type="match status" value="1"/>
</dbReference>
<dbReference type="GO" id="GO:0009073">
    <property type="term" value="P:aromatic amino acid family biosynthetic process"/>
    <property type="evidence" value="ECO:0007669"/>
    <property type="project" value="UniProtKB-KW"/>
</dbReference>
<feature type="binding site" evidence="7 9">
    <location>
        <position position="80"/>
    </location>
    <ligand>
        <name>substrate</name>
    </ligand>
</feature>
<dbReference type="GO" id="GO:0009423">
    <property type="term" value="P:chorismate biosynthetic process"/>
    <property type="evidence" value="ECO:0007669"/>
    <property type="project" value="UniProtKB-UniRule"/>
</dbReference>
<dbReference type="OrthoDB" id="9790793at2"/>
<comment type="pathway">
    <text evidence="2 7">Metabolic intermediate biosynthesis; chorismate biosynthesis; chorismate from D-erythrose 4-phosphate and phosphoenolpyruvate: step 3/7.</text>
</comment>
<dbReference type="GO" id="GO:0019631">
    <property type="term" value="P:quinate catabolic process"/>
    <property type="evidence" value="ECO:0007669"/>
    <property type="project" value="TreeGrafter"/>
</dbReference>
<dbReference type="PROSITE" id="PS01029">
    <property type="entry name" value="DEHYDROQUINASE_II"/>
    <property type="match status" value="1"/>
</dbReference>
<dbReference type="SUPFAM" id="SSF52304">
    <property type="entry name" value="Type II 3-dehydroquinate dehydratase"/>
    <property type="match status" value="1"/>
</dbReference>
<organism evidence="11 12">
    <name type="scientific">Planococcus rifietoensis</name>
    <dbReference type="NCBI Taxonomy" id="200991"/>
    <lineage>
        <taxon>Bacteria</taxon>
        <taxon>Bacillati</taxon>
        <taxon>Bacillota</taxon>
        <taxon>Bacilli</taxon>
        <taxon>Bacillales</taxon>
        <taxon>Caryophanaceae</taxon>
        <taxon>Planococcus</taxon>
    </lineage>
</organism>
<evidence type="ECO:0000256" key="4">
    <source>
        <dbReference type="ARBA" id="ARBA00011193"/>
    </source>
</evidence>
<dbReference type="CDD" id="cd00466">
    <property type="entry name" value="DHQase_II"/>
    <property type="match status" value="1"/>
</dbReference>
<dbReference type="NCBIfam" id="NF003807">
    <property type="entry name" value="PRK05395.1-4"/>
    <property type="match status" value="1"/>
</dbReference>
<evidence type="ECO:0000256" key="10">
    <source>
        <dbReference type="PIRSR" id="PIRSR001399-3"/>
    </source>
</evidence>
<dbReference type="EMBL" id="CP013659">
    <property type="protein sequence ID" value="ALS74174.1"/>
    <property type="molecule type" value="Genomic_DNA"/>
</dbReference>
<name>A0A0U2YRF0_9BACL</name>
<reference evidence="11" key="1">
    <citation type="submission" date="2016-01" db="EMBL/GenBank/DDBJ databases">
        <title>Complete genome of Planococcus rifietoensis type strain M8.</title>
        <authorList>
            <person name="See-Too W.S."/>
        </authorList>
    </citation>
    <scope>NUCLEOTIDE SEQUENCE [LARGE SCALE GENOMIC DNA]</scope>
    <source>
        <strain evidence="11">M8</strain>
    </source>
</reference>
<evidence type="ECO:0000256" key="5">
    <source>
        <dbReference type="ARBA" id="ARBA00012060"/>
    </source>
</evidence>
<dbReference type="KEGG" id="prt:AUC31_02385"/>
<keyword evidence="6 7" id="KW-0456">Lyase</keyword>
<feature type="active site" description="Proton donor" evidence="7 8">
    <location>
        <position position="100"/>
    </location>
</feature>
<dbReference type="PANTHER" id="PTHR21272">
    <property type="entry name" value="CATABOLIC 3-DEHYDROQUINASE"/>
    <property type="match status" value="1"/>
</dbReference>
<evidence type="ECO:0000256" key="3">
    <source>
        <dbReference type="ARBA" id="ARBA00011037"/>
    </source>
</evidence>